<organism evidence="5 6">
    <name type="scientific">Glacieibacterium frigidum</name>
    <dbReference type="NCBI Taxonomy" id="2593303"/>
    <lineage>
        <taxon>Bacteria</taxon>
        <taxon>Pseudomonadati</taxon>
        <taxon>Pseudomonadota</taxon>
        <taxon>Alphaproteobacteria</taxon>
        <taxon>Sphingomonadales</taxon>
        <taxon>Sphingosinicellaceae</taxon>
        <taxon>Glacieibacterium</taxon>
    </lineage>
</organism>
<evidence type="ECO:0000313" key="5">
    <source>
        <dbReference type="EMBL" id="TRW14874.1"/>
    </source>
</evidence>
<comment type="caution">
    <text evidence="5">The sequence shown here is derived from an EMBL/GenBank/DDBJ whole genome shotgun (WGS) entry which is preliminary data.</text>
</comment>
<protein>
    <submittedName>
        <fullName evidence="5">Glycosyltransferase</fullName>
    </submittedName>
</protein>
<dbReference type="InterPro" id="IPR001173">
    <property type="entry name" value="Glyco_trans_2-like"/>
</dbReference>
<sequence>MQGVGQRVRDQRGDLLAAQRTAMPLLAPRRHAQQRGAACGSNRLWIHRWQCPDRGPDCGGLALALGSWHPTVDPEGLMTSNAPLLTIGLPVYNGGTTLRAALTALTTQTRGDFRLVIGDNASTDDTPLIAREFADRDPRITIVRRPALVSAIDNFRLLIETADTPFFMFAPADDWWAPRFVETVLAALIAAPSASLACSRIAMIAADGTQTVSNGTNTLDGDAETRLRQYLRRPGDGSRFYGIHRTALFQQGFAALTPMPAFDWLTLIPGLMAGTHIEVPEVLMHRDATPIERYRDWVLRLEPNPIGRVLPNLRLARAMMKMLPPPLRRRLFRDIMLMCAASMPNSPYPAARSAYANLLNARRLLSRRA</sequence>
<dbReference type="OrthoDB" id="9807795at2"/>
<dbReference type="Pfam" id="PF00535">
    <property type="entry name" value="Glycos_transf_2"/>
    <property type="match status" value="1"/>
</dbReference>
<keyword evidence="6" id="KW-1185">Reference proteome</keyword>
<accession>A0A552U9H9</accession>
<dbReference type="SUPFAM" id="SSF53448">
    <property type="entry name" value="Nucleotide-diphospho-sugar transferases"/>
    <property type="match status" value="1"/>
</dbReference>
<reference evidence="5 6" key="1">
    <citation type="submission" date="2019-07" db="EMBL/GenBank/DDBJ databases">
        <title>Novel species isolated from glacier.</title>
        <authorList>
            <person name="Liu Q."/>
            <person name="Xin Y.-H."/>
        </authorList>
    </citation>
    <scope>NUCLEOTIDE SEQUENCE [LARGE SCALE GENOMIC DNA]</scope>
    <source>
        <strain evidence="5 6">LB1R16</strain>
    </source>
</reference>
<dbReference type="PANTHER" id="PTHR43685">
    <property type="entry name" value="GLYCOSYLTRANSFERASE"/>
    <property type="match status" value="1"/>
</dbReference>
<dbReference type="EMBL" id="VJWA01000002">
    <property type="protein sequence ID" value="TRW14874.1"/>
    <property type="molecule type" value="Genomic_DNA"/>
</dbReference>
<dbReference type="InterPro" id="IPR029044">
    <property type="entry name" value="Nucleotide-diphossugar_trans"/>
</dbReference>
<dbReference type="AlphaFoldDB" id="A0A552U9H9"/>
<evidence type="ECO:0000313" key="6">
    <source>
        <dbReference type="Proteomes" id="UP000317894"/>
    </source>
</evidence>
<dbReference type="CDD" id="cd00761">
    <property type="entry name" value="Glyco_tranf_GTA_type"/>
    <property type="match status" value="1"/>
</dbReference>
<dbReference type="Gene3D" id="3.90.550.10">
    <property type="entry name" value="Spore Coat Polysaccharide Biosynthesis Protein SpsA, Chain A"/>
    <property type="match status" value="1"/>
</dbReference>
<name>A0A552U9H9_9SPHN</name>
<comment type="similarity">
    <text evidence="1">Belongs to the glycosyltransferase 2 family.</text>
</comment>
<evidence type="ECO:0000256" key="3">
    <source>
        <dbReference type="ARBA" id="ARBA00022679"/>
    </source>
</evidence>
<dbReference type="GO" id="GO:0016757">
    <property type="term" value="F:glycosyltransferase activity"/>
    <property type="evidence" value="ECO:0007669"/>
    <property type="project" value="UniProtKB-KW"/>
</dbReference>
<dbReference type="PANTHER" id="PTHR43685:SF5">
    <property type="entry name" value="GLYCOSYLTRANSFERASE EPSE-RELATED"/>
    <property type="match status" value="1"/>
</dbReference>
<evidence type="ECO:0000256" key="1">
    <source>
        <dbReference type="ARBA" id="ARBA00006739"/>
    </source>
</evidence>
<dbReference type="Proteomes" id="UP000317894">
    <property type="component" value="Unassembled WGS sequence"/>
</dbReference>
<gene>
    <name evidence="5" type="ORF">FMM06_14480</name>
</gene>
<evidence type="ECO:0000256" key="2">
    <source>
        <dbReference type="ARBA" id="ARBA00022676"/>
    </source>
</evidence>
<proteinExistence type="inferred from homology"/>
<evidence type="ECO:0000259" key="4">
    <source>
        <dbReference type="Pfam" id="PF00535"/>
    </source>
</evidence>
<feature type="domain" description="Glycosyltransferase 2-like" evidence="4">
    <location>
        <begin position="87"/>
        <end position="212"/>
    </location>
</feature>
<keyword evidence="2" id="KW-0328">Glycosyltransferase</keyword>
<keyword evidence="3 5" id="KW-0808">Transferase</keyword>
<dbReference type="InterPro" id="IPR050834">
    <property type="entry name" value="Glycosyltransf_2"/>
</dbReference>